<organism evidence="1 2">
    <name type="scientific">Glycomyces buryatensis</name>
    <dbReference type="NCBI Taxonomy" id="2570927"/>
    <lineage>
        <taxon>Bacteria</taxon>
        <taxon>Bacillati</taxon>
        <taxon>Actinomycetota</taxon>
        <taxon>Actinomycetes</taxon>
        <taxon>Glycomycetales</taxon>
        <taxon>Glycomycetaceae</taxon>
        <taxon>Glycomyces</taxon>
    </lineage>
</organism>
<dbReference type="OrthoDB" id="5231236at2"/>
<protein>
    <submittedName>
        <fullName evidence="1">Uncharacterized protein</fullName>
    </submittedName>
</protein>
<reference evidence="2" key="1">
    <citation type="submission" date="2019-04" db="EMBL/GenBank/DDBJ databases">
        <title>Nocardioides xinjiangensis sp. nov.</title>
        <authorList>
            <person name="Liu S."/>
        </authorList>
    </citation>
    <scope>NUCLEOTIDE SEQUENCE [LARGE SCALE GENOMIC DNA]</scope>
    <source>
        <strain evidence="2">18</strain>
    </source>
</reference>
<name>A0A4S8Q8G6_9ACTN</name>
<evidence type="ECO:0000313" key="1">
    <source>
        <dbReference type="EMBL" id="THV40568.1"/>
    </source>
</evidence>
<gene>
    <name evidence="1" type="ORF">FAB82_14980</name>
</gene>
<accession>A0A4S8Q8G6</accession>
<proteinExistence type="predicted"/>
<evidence type="ECO:0000313" key="2">
    <source>
        <dbReference type="Proteomes" id="UP000308760"/>
    </source>
</evidence>
<reference evidence="1 2" key="2">
    <citation type="submission" date="2019-05" db="EMBL/GenBank/DDBJ databases">
        <title>Glycomyces buryatensis sp. nov.</title>
        <authorList>
            <person name="Nikitina E."/>
        </authorList>
    </citation>
    <scope>NUCLEOTIDE SEQUENCE [LARGE SCALE GENOMIC DNA]</scope>
    <source>
        <strain evidence="1 2">18</strain>
    </source>
</reference>
<keyword evidence="2" id="KW-1185">Reference proteome</keyword>
<dbReference type="RefSeq" id="WP_136535343.1">
    <property type="nucleotide sequence ID" value="NZ_STGY01000056.1"/>
</dbReference>
<dbReference type="Proteomes" id="UP000308760">
    <property type="component" value="Unassembled WGS sequence"/>
</dbReference>
<comment type="caution">
    <text evidence="1">The sequence shown here is derived from an EMBL/GenBank/DDBJ whole genome shotgun (WGS) entry which is preliminary data.</text>
</comment>
<sequence>MPDDPIAPDFTETRNRAKFHLEEAARVLTAKYPLWAGNKPTPIQRGVMRRAARYTNKAIKQLDLPAANDTPTDTGR</sequence>
<dbReference type="EMBL" id="STGY01000056">
    <property type="protein sequence ID" value="THV40568.1"/>
    <property type="molecule type" value="Genomic_DNA"/>
</dbReference>
<dbReference type="AlphaFoldDB" id="A0A4S8Q8G6"/>